<dbReference type="Gene3D" id="3.40.50.720">
    <property type="entry name" value="NAD(P)-binding Rossmann-like Domain"/>
    <property type="match status" value="1"/>
</dbReference>
<sequence>MSLKNIAVVGGSGNLGALILPALIKANFHVVAVTRETSTAKFAADTTVVKSSFTLDSLTEVFRGQDAVISMLPITALAEQGTVIDAAIAAGVKRFFPSEYGSDSANPAVIAAVPFFEAKMRYLDYLRSKEDVISWTGLITGPFFDWGIYAGFIGFDLASKTATLLDDGHTRFTTSNAAQIARAFIAVLQSPSATANQLIFVQSFTTTQVEVLGALEKATDEKWNVVHKRSEDVRAFGLKALQDGDLLVGGGSLITAAVLGRDALEDHTHVEGGLWNQRLGLPEENVEEEVARIVHPAAAQVKG</sequence>
<gene>
    <name evidence="4" type="ORF">PVAG01_07574</name>
</gene>
<dbReference type="Gene3D" id="3.90.25.10">
    <property type="entry name" value="UDP-galactose 4-epimerase, domain 1"/>
    <property type="match status" value="1"/>
</dbReference>
<accession>A0ABR4PCU3</accession>
<dbReference type="InterPro" id="IPR008030">
    <property type="entry name" value="NmrA-like"/>
</dbReference>
<dbReference type="SUPFAM" id="SSF51735">
    <property type="entry name" value="NAD(P)-binding Rossmann-fold domains"/>
    <property type="match status" value="1"/>
</dbReference>
<name>A0ABR4PCU3_9HELO</name>
<evidence type="ECO:0000313" key="5">
    <source>
        <dbReference type="Proteomes" id="UP001629113"/>
    </source>
</evidence>
<reference evidence="4 5" key="1">
    <citation type="submission" date="2024-06" db="EMBL/GenBank/DDBJ databases">
        <title>Complete genome of Phlyctema vagabunda strain 19-DSS-EL-015.</title>
        <authorList>
            <person name="Fiorenzani C."/>
        </authorList>
    </citation>
    <scope>NUCLEOTIDE SEQUENCE [LARGE SCALE GENOMIC DNA]</scope>
    <source>
        <strain evidence="4 5">19-DSS-EL-015</strain>
    </source>
</reference>
<evidence type="ECO:0000256" key="2">
    <source>
        <dbReference type="ARBA" id="ARBA00023002"/>
    </source>
</evidence>
<keyword evidence="1" id="KW-0521">NADP</keyword>
<dbReference type="EMBL" id="JBFCZG010000006">
    <property type="protein sequence ID" value="KAL3421129.1"/>
    <property type="molecule type" value="Genomic_DNA"/>
</dbReference>
<dbReference type="Proteomes" id="UP001629113">
    <property type="component" value="Unassembled WGS sequence"/>
</dbReference>
<dbReference type="PANTHER" id="PTHR47706">
    <property type="entry name" value="NMRA-LIKE FAMILY PROTEIN"/>
    <property type="match status" value="1"/>
</dbReference>
<organism evidence="4 5">
    <name type="scientific">Phlyctema vagabunda</name>
    <dbReference type="NCBI Taxonomy" id="108571"/>
    <lineage>
        <taxon>Eukaryota</taxon>
        <taxon>Fungi</taxon>
        <taxon>Dikarya</taxon>
        <taxon>Ascomycota</taxon>
        <taxon>Pezizomycotina</taxon>
        <taxon>Leotiomycetes</taxon>
        <taxon>Helotiales</taxon>
        <taxon>Dermateaceae</taxon>
        <taxon>Phlyctema</taxon>
    </lineage>
</organism>
<comment type="caution">
    <text evidence="4">The sequence shown here is derived from an EMBL/GenBank/DDBJ whole genome shotgun (WGS) entry which is preliminary data.</text>
</comment>
<proteinExistence type="predicted"/>
<dbReference type="InterPro" id="IPR045312">
    <property type="entry name" value="PCBER-like"/>
</dbReference>
<protein>
    <submittedName>
        <fullName evidence="4">Isoflavone reductase</fullName>
    </submittedName>
</protein>
<feature type="domain" description="NmrA-like" evidence="3">
    <location>
        <begin position="4"/>
        <end position="226"/>
    </location>
</feature>
<evidence type="ECO:0000259" key="3">
    <source>
        <dbReference type="Pfam" id="PF05368"/>
    </source>
</evidence>
<dbReference type="InterPro" id="IPR051609">
    <property type="entry name" value="NmrA/Isoflavone_reductase-like"/>
</dbReference>
<evidence type="ECO:0000313" key="4">
    <source>
        <dbReference type="EMBL" id="KAL3421129.1"/>
    </source>
</evidence>
<keyword evidence="5" id="KW-1185">Reference proteome</keyword>
<keyword evidence="2" id="KW-0560">Oxidoreductase</keyword>
<dbReference type="Pfam" id="PF05368">
    <property type="entry name" value="NmrA"/>
    <property type="match status" value="1"/>
</dbReference>
<dbReference type="CDD" id="cd05259">
    <property type="entry name" value="PCBER_SDR_a"/>
    <property type="match status" value="1"/>
</dbReference>
<evidence type="ECO:0000256" key="1">
    <source>
        <dbReference type="ARBA" id="ARBA00022857"/>
    </source>
</evidence>
<dbReference type="InterPro" id="IPR036291">
    <property type="entry name" value="NAD(P)-bd_dom_sf"/>
</dbReference>
<dbReference type="PANTHER" id="PTHR47706:SF9">
    <property type="entry name" value="NMRA-LIKE DOMAIN-CONTAINING PROTEIN-RELATED"/>
    <property type="match status" value="1"/>
</dbReference>